<dbReference type="Gene3D" id="1.10.287.70">
    <property type="match status" value="1"/>
</dbReference>
<evidence type="ECO:0000256" key="12">
    <source>
        <dbReference type="SAM" id="MobiDB-lite"/>
    </source>
</evidence>
<organism evidence="15 16">
    <name type="scientific">Coemansia umbellata</name>
    <dbReference type="NCBI Taxonomy" id="1424467"/>
    <lineage>
        <taxon>Eukaryota</taxon>
        <taxon>Fungi</taxon>
        <taxon>Fungi incertae sedis</taxon>
        <taxon>Zoopagomycota</taxon>
        <taxon>Kickxellomycotina</taxon>
        <taxon>Kickxellomycetes</taxon>
        <taxon>Kickxellales</taxon>
        <taxon>Kickxellaceae</taxon>
        <taxon>Coemansia</taxon>
    </lineage>
</organism>
<feature type="compositionally biased region" description="Polar residues" evidence="12">
    <location>
        <begin position="531"/>
        <end position="540"/>
    </location>
</feature>
<keyword evidence="8 13" id="KW-1133">Transmembrane helix</keyword>
<dbReference type="InterPro" id="IPR005821">
    <property type="entry name" value="Ion_trans_dom"/>
</dbReference>
<feature type="transmembrane region" description="Helical" evidence="13">
    <location>
        <begin position="417"/>
        <end position="439"/>
    </location>
</feature>
<feature type="compositionally biased region" description="Basic residues" evidence="12">
    <location>
        <begin position="506"/>
        <end position="517"/>
    </location>
</feature>
<keyword evidence="6" id="KW-0851">Voltage-gated channel</keyword>
<dbReference type="PANTHER" id="PTHR11537:SF254">
    <property type="entry name" value="POTASSIUM VOLTAGE-GATED CHANNEL PROTEIN SHAB"/>
    <property type="match status" value="1"/>
</dbReference>
<feature type="compositionally biased region" description="Low complexity" evidence="12">
    <location>
        <begin position="147"/>
        <end position="156"/>
    </location>
</feature>
<evidence type="ECO:0000256" key="6">
    <source>
        <dbReference type="ARBA" id="ARBA00022882"/>
    </source>
</evidence>
<dbReference type="EMBL" id="JANBQD010000035">
    <property type="protein sequence ID" value="KAJ1991688.1"/>
    <property type="molecule type" value="Genomic_DNA"/>
</dbReference>
<dbReference type="Gene3D" id="1.20.120.350">
    <property type="entry name" value="Voltage-gated potassium channels. Chain C"/>
    <property type="match status" value="1"/>
</dbReference>
<keyword evidence="9" id="KW-0406">Ion transport</keyword>
<evidence type="ECO:0000256" key="8">
    <source>
        <dbReference type="ARBA" id="ARBA00022989"/>
    </source>
</evidence>
<feature type="region of interest" description="Disordered" evidence="12">
    <location>
        <begin position="1"/>
        <end position="68"/>
    </location>
</feature>
<evidence type="ECO:0000256" key="7">
    <source>
        <dbReference type="ARBA" id="ARBA00022958"/>
    </source>
</evidence>
<keyword evidence="16" id="KW-1185">Reference proteome</keyword>
<evidence type="ECO:0000256" key="13">
    <source>
        <dbReference type="SAM" id="Phobius"/>
    </source>
</evidence>
<evidence type="ECO:0000256" key="11">
    <source>
        <dbReference type="ARBA" id="ARBA00023303"/>
    </source>
</evidence>
<comment type="subcellular location">
    <subcellularLocation>
        <location evidence="1">Membrane</location>
        <topology evidence="1">Multi-pass membrane protein</topology>
    </subcellularLocation>
</comment>
<proteinExistence type="predicted"/>
<evidence type="ECO:0000259" key="14">
    <source>
        <dbReference type="Pfam" id="PF00520"/>
    </source>
</evidence>
<dbReference type="Pfam" id="PF00520">
    <property type="entry name" value="Ion_trans"/>
    <property type="match status" value="1"/>
</dbReference>
<feature type="compositionally biased region" description="Basic and acidic residues" evidence="12">
    <location>
        <begin position="570"/>
        <end position="586"/>
    </location>
</feature>
<feature type="transmembrane region" description="Helical" evidence="13">
    <location>
        <begin position="263"/>
        <end position="281"/>
    </location>
</feature>
<keyword evidence="5" id="KW-0631">Potassium channel</keyword>
<evidence type="ECO:0000256" key="4">
    <source>
        <dbReference type="ARBA" id="ARBA00022692"/>
    </source>
</evidence>
<evidence type="ECO:0000256" key="5">
    <source>
        <dbReference type="ARBA" id="ARBA00022826"/>
    </source>
</evidence>
<feature type="compositionally biased region" description="Basic and acidic residues" evidence="12">
    <location>
        <begin position="17"/>
        <end position="27"/>
    </location>
</feature>
<dbReference type="PRINTS" id="PR00169">
    <property type="entry name" value="KCHANNEL"/>
</dbReference>
<feature type="compositionally biased region" description="Basic residues" evidence="12">
    <location>
        <begin position="646"/>
        <end position="664"/>
    </location>
</feature>
<feature type="compositionally biased region" description="Basic and acidic residues" evidence="12">
    <location>
        <begin position="135"/>
        <end position="145"/>
    </location>
</feature>
<feature type="transmembrane region" description="Helical" evidence="13">
    <location>
        <begin position="367"/>
        <end position="389"/>
    </location>
</feature>
<name>A0ABQ8PLV6_9FUNG</name>
<keyword evidence="11" id="KW-0407">Ion channel</keyword>
<evidence type="ECO:0000256" key="9">
    <source>
        <dbReference type="ARBA" id="ARBA00023065"/>
    </source>
</evidence>
<feature type="transmembrane region" description="Helical" evidence="13">
    <location>
        <begin position="301"/>
        <end position="319"/>
    </location>
</feature>
<dbReference type="PANTHER" id="PTHR11537">
    <property type="entry name" value="VOLTAGE-GATED POTASSIUM CHANNEL"/>
    <property type="match status" value="1"/>
</dbReference>
<feature type="compositionally biased region" description="Polar residues" evidence="12">
    <location>
        <begin position="50"/>
        <end position="60"/>
    </location>
</feature>
<keyword evidence="2" id="KW-0813">Transport</keyword>
<dbReference type="InterPro" id="IPR027359">
    <property type="entry name" value="Volt_channel_dom_sf"/>
</dbReference>
<dbReference type="Proteomes" id="UP001151295">
    <property type="component" value="Unassembled WGS sequence"/>
</dbReference>
<feature type="transmembrane region" description="Helical" evidence="13">
    <location>
        <begin position="445"/>
        <end position="467"/>
    </location>
</feature>
<reference evidence="15" key="1">
    <citation type="submission" date="2022-07" db="EMBL/GenBank/DDBJ databases">
        <title>Phylogenomic reconstructions and comparative analyses of Kickxellomycotina fungi.</title>
        <authorList>
            <person name="Reynolds N.K."/>
            <person name="Stajich J.E."/>
            <person name="Barry K."/>
            <person name="Grigoriev I.V."/>
            <person name="Crous P."/>
            <person name="Smith M.E."/>
        </authorList>
    </citation>
    <scope>NUCLEOTIDE SEQUENCE</scope>
    <source>
        <strain evidence="15">BCRC 34882</strain>
    </source>
</reference>
<feature type="compositionally biased region" description="Polar residues" evidence="12">
    <location>
        <begin position="123"/>
        <end position="134"/>
    </location>
</feature>
<protein>
    <recommendedName>
        <fullName evidence="14">Ion transport domain-containing protein</fullName>
    </recommendedName>
</protein>
<feature type="region of interest" description="Disordered" evidence="12">
    <location>
        <begin position="109"/>
        <end position="156"/>
    </location>
</feature>
<evidence type="ECO:0000256" key="10">
    <source>
        <dbReference type="ARBA" id="ARBA00023136"/>
    </source>
</evidence>
<evidence type="ECO:0000256" key="2">
    <source>
        <dbReference type="ARBA" id="ARBA00022448"/>
    </source>
</evidence>
<feature type="compositionally biased region" description="Low complexity" evidence="12">
    <location>
        <begin position="518"/>
        <end position="530"/>
    </location>
</feature>
<evidence type="ECO:0000256" key="1">
    <source>
        <dbReference type="ARBA" id="ARBA00004141"/>
    </source>
</evidence>
<comment type="caution">
    <text evidence="15">The sequence shown here is derived from an EMBL/GenBank/DDBJ whole genome shotgun (WGS) entry which is preliminary data.</text>
</comment>
<keyword evidence="4 13" id="KW-0812">Transmembrane</keyword>
<feature type="transmembrane region" description="Helical" evidence="13">
    <location>
        <begin position="340"/>
        <end position="361"/>
    </location>
</feature>
<keyword evidence="3" id="KW-0633">Potassium transport</keyword>
<feature type="domain" description="Ion transport" evidence="14">
    <location>
        <begin position="232"/>
        <end position="468"/>
    </location>
</feature>
<feature type="region of interest" description="Disordered" evidence="12">
    <location>
        <begin position="496"/>
        <end position="684"/>
    </location>
</feature>
<keyword evidence="10 13" id="KW-0472">Membrane</keyword>
<accession>A0ABQ8PLV6</accession>
<evidence type="ECO:0000313" key="16">
    <source>
        <dbReference type="Proteomes" id="UP001151295"/>
    </source>
</evidence>
<keyword evidence="7" id="KW-0630">Potassium</keyword>
<feature type="transmembrane region" description="Helical" evidence="13">
    <location>
        <begin position="232"/>
        <end position="251"/>
    </location>
</feature>
<evidence type="ECO:0000256" key="3">
    <source>
        <dbReference type="ARBA" id="ARBA00022538"/>
    </source>
</evidence>
<sequence>MSAGPGKNKDSSNLTDGRPRSDSHEFTEATFDTTNTQLPIFKSASMGASIHQQNHSSISPLHQPRFPIPAEHRTNTAASYASTSHSRYVALALQSPGDTSVIELSHIGRPGPLRNLPSDLYTDGSTLVNGNSDNRNGDHVNKSEKPAASSGNAGGAASAMEQAAVAAVATATPPAVDEDQWYREQIDYVRTQVEQMENMELQRGQEAKSIRSKWKRNLFLLFEDPSSSPSAFIINVFVTFMIIFSAILTTIETIPALRKGNSHVWLALELTIVAIFTIEFILRFLGHTDSWRQAWNHTKSLITLIDALAIFPFYIELIFRRDTSYEFRFTILRIFRLLRVFSAFKYSSLLQLSIEVMIIAIKRSADALLAFLLFVTLTVLLFSTLMYFAERGTWDEERQAFLNSDGEYSKFSSIPAAAYYSIVTLTTTGFGDMVPTTFIGKLVSFPMMIAGILLIALPSIIVGRNFTQVWDAARKYRLQRSNVRVQRIGESLIEDEQDECHSSGRNSRRSRRQRLRNRGTGSRRNGSISSFESGPPQSIVKSPMDTSGGYATVSGGQKEFSDDDTNVQDYARRSDPIDALARKDSIEMQELASRPAEPEERPDGYTQVETLYEQESDYGSENEADSASSDNSKWTDRYSNRAQVQPKRRPLHKRKPTSRSINRGKGKERAGYEDNGGEGTGLGNRQEDVIQVSRLEWESLNAELAALRSVIGSNGQILRAIATHLAVPNLSSVSTQLSPNATADNGLGSTPRYLAVTEAITQLRTEETAAVHSGSEH</sequence>
<dbReference type="InterPro" id="IPR028325">
    <property type="entry name" value="VG_K_chnl"/>
</dbReference>
<dbReference type="SUPFAM" id="SSF81324">
    <property type="entry name" value="Voltage-gated potassium channels"/>
    <property type="match status" value="1"/>
</dbReference>
<gene>
    <name evidence="15" type="ORF">EDC05_003313</name>
</gene>
<evidence type="ECO:0000313" key="15">
    <source>
        <dbReference type="EMBL" id="KAJ1991688.1"/>
    </source>
</evidence>
<feature type="compositionally biased region" description="Acidic residues" evidence="12">
    <location>
        <begin position="612"/>
        <end position="624"/>
    </location>
</feature>